<reference evidence="7" key="1">
    <citation type="submission" date="2022-09" db="EMBL/GenBank/DDBJ databases">
        <title>Fusarium specimens isolated from Avocado Roots.</title>
        <authorList>
            <person name="Stajich J."/>
            <person name="Roper C."/>
            <person name="Heimlech-Rivalta G."/>
        </authorList>
    </citation>
    <scope>NUCLEOTIDE SEQUENCE</scope>
    <source>
        <strain evidence="7">A02</strain>
    </source>
</reference>
<evidence type="ECO:0000256" key="3">
    <source>
        <dbReference type="ARBA" id="ARBA00023140"/>
    </source>
</evidence>
<evidence type="ECO:0000256" key="1">
    <source>
        <dbReference type="ARBA" id="ARBA00022593"/>
    </source>
</evidence>
<dbReference type="GO" id="GO:0005778">
    <property type="term" value="C:peroxisomal membrane"/>
    <property type="evidence" value="ECO:0007669"/>
    <property type="project" value="UniProtKB-SubCell"/>
</dbReference>
<keyword evidence="6" id="KW-1133">Transmembrane helix</keyword>
<evidence type="ECO:0000313" key="7">
    <source>
        <dbReference type="EMBL" id="KAJ4192524.1"/>
    </source>
</evidence>
<gene>
    <name evidence="7" type="ORF">NW755_003676</name>
</gene>
<dbReference type="PANTHER" id="PTHR12652:SF23">
    <property type="entry name" value="MICROBODY (PEROXISOME) PROLIFERATION PROTEIN PEROXIN 11B (EUROFUNG)"/>
    <property type="match status" value="1"/>
</dbReference>
<organism evidence="7 8">
    <name type="scientific">Fusarium falciforme</name>
    <dbReference type="NCBI Taxonomy" id="195108"/>
    <lineage>
        <taxon>Eukaryota</taxon>
        <taxon>Fungi</taxon>
        <taxon>Dikarya</taxon>
        <taxon>Ascomycota</taxon>
        <taxon>Pezizomycotina</taxon>
        <taxon>Sordariomycetes</taxon>
        <taxon>Hypocreomycetidae</taxon>
        <taxon>Hypocreales</taxon>
        <taxon>Nectriaceae</taxon>
        <taxon>Fusarium</taxon>
        <taxon>Fusarium solani species complex</taxon>
    </lineage>
</organism>
<dbReference type="EMBL" id="JAOQAV010000007">
    <property type="protein sequence ID" value="KAJ4192524.1"/>
    <property type="molecule type" value="Genomic_DNA"/>
</dbReference>
<feature type="region of interest" description="Disordered" evidence="5">
    <location>
        <begin position="211"/>
        <end position="233"/>
    </location>
</feature>
<keyword evidence="2 6" id="KW-0472">Membrane</keyword>
<dbReference type="PANTHER" id="PTHR12652">
    <property type="entry name" value="PEROXISOMAL BIOGENESIS FACTOR 11"/>
    <property type="match status" value="1"/>
</dbReference>
<keyword evidence="1" id="KW-0962">Peroxisome biogenesis</keyword>
<proteinExistence type="predicted"/>
<comment type="caution">
    <text evidence="7">The sequence shown here is derived from an EMBL/GenBank/DDBJ whole genome shotgun (WGS) entry which is preliminary data.</text>
</comment>
<protein>
    <submittedName>
        <fullName evidence="7">Uncharacterized protein</fullName>
    </submittedName>
</protein>
<comment type="subcellular location">
    <subcellularLocation>
        <location evidence="4">Peroxisome membrane</location>
    </subcellularLocation>
</comment>
<feature type="transmembrane region" description="Helical" evidence="6">
    <location>
        <begin position="164"/>
        <end position="182"/>
    </location>
</feature>
<evidence type="ECO:0000256" key="5">
    <source>
        <dbReference type="SAM" id="MobiDB-lite"/>
    </source>
</evidence>
<dbReference type="GO" id="GO:0016559">
    <property type="term" value="P:peroxisome fission"/>
    <property type="evidence" value="ECO:0007669"/>
    <property type="project" value="InterPro"/>
</dbReference>
<dbReference type="Pfam" id="PF05648">
    <property type="entry name" value="PEX11"/>
    <property type="match status" value="1"/>
</dbReference>
<dbReference type="Proteomes" id="UP001152087">
    <property type="component" value="Unassembled WGS sequence"/>
</dbReference>
<dbReference type="AlphaFoldDB" id="A0A9W8RA70"/>
<evidence type="ECO:0000256" key="6">
    <source>
        <dbReference type="SAM" id="Phobius"/>
    </source>
</evidence>
<evidence type="ECO:0000256" key="2">
    <source>
        <dbReference type="ARBA" id="ARBA00023136"/>
    </source>
</evidence>
<keyword evidence="3" id="KW-0576">Peroxisome</keyword>
<name>A0A9W8RA70_9HYPO</name>
<evidence type="ECO:0000256" key="4">
    <source>
        <dbReference type="ARBA" id="ARBA00046271"/>
    </source>
</evidence>
<feature type="transmembrane region" description="Helical" evidence="6">
    <location>
        <begin position="6"/>
        <end position="28"/>
    </location>
</feature>
<dbReference type="InterPro" id="IPR008733">
    <property type="entry name" value="PEX11"/>
</dbReference>
<accession>A0A9W8RA70</accession>
<feature type="transmembrane region" description="Helical" evidence="6">
    <location>
        <begin position="291"/>
        <end position="309"/>
    </location>
</feature>
<keyword evidence="6" id="KW-0812">Transmembrane</keyword>
<keyword evidence="8" id="KW-1185">Reference proteome</keyword>
<feature type="transmembrane region" description="Helical" evidence="6">
    <location>
        <begin position="40"/>
        <end position="62"/>
    </location>
</feature>
<sequence length="320" mass="36492">MVLLELLIFFYFNISWLIEMVDTYEHFVAFGTDLVGIERILRLFQATCSILICYPALLALFLPGASETVQTSKATGLGVLRGQLNVSRRFIRFFRFLDTFRAGWNLYVAAGDKGLDGWLDVVSKTCFGIFGMMETMTLLDLCGIENLRIFSKEKYDEIDYQSQLFWFAGLYTSIIVSFIRVFRLFSTRPAVVPAESVSRIPTENADEIVSAEKELSEKSDATKDDEKKSKDDLDKERERLKNIVTKRKAERRAWLQNLSREGFVLARSIFSDTLDMLLPTTTVGWVKVEPGVVSLVMFLTTLSTGMAVWENVGRRLQKKA</sequence>
<evidence type="ECO:0000313" key="8">
    <source>
        <dbReference type="Proteomes" id="UP001152087"/>
    </source>
</evidence>